<protein>
    <submittedName>
        <fullName evidence="1">Uncharacterized protein</fullName>
    </submittedName>
</protein>
<evidence type="ECO:0000313" key="1">
    <source>
        <dbReference type="EMBL" id="KAE9058476.1"/>
    </source>
</evidence>
<dbReference type="AlphaFoldDB" id="A0A6A3PRT4"/>
<evidence type="ECO:0000313" key="4">
    <source>
        <dbReference type="Proteomes" id="UP000488956"/>
    </source>
</evidence>
<organism evidence="1 3">
    <name type="scientific">Phytophthora fragariae</name>
    <dbReference type="NCBI Taxonomy" id="53985"/>
    <lineage>
        <taxon>Eukaryota</taxon>
        <taxon>Sar</taxon>
        <taxon>Stramenopiles</taxon>
        <taxon>Oomycota</taxon>
        <taxon>Peronosporomycetes</taxon>
        <taxon>Peronosporales</taxon>
        <taxon>Peronosporaceae</taxon>
        <taxon>Phytophthora</taxon>
    </lineage>
</organism>
<accession>A0A6A3PRT4</accession>
<gene>
    <name evidence="1" type="ORF">PF006_g32138</name>
    <name evidence="2" type="ORF">PF010_g30805</name>
</gene>
<dbReference type="EMBL" id="QXFX01006227">
    <property type="protein sequence ID" value="KAE9058967.1"/>
    <property type="molecule type" value="Genomic_DNA"/>
</dbReference>
<name>A0A6A3PRT4_9STRA</name>
<dbReference type="EMBL" id="QXGA01008237">
    <property type="protein sequence ID" value="KAE9058476.1"/>
    <property type="molecule type" value="Genomic_DNA"/>
</dbReference>
<comment type="caution">
    <text evidence="1">The sequence shown here is derived from an EMBL/GenBank/DDBJ whole genome shotgun (WGS) entry which is preliminary data.</text>
</comment>
<evidence type="ECO:0000313" key="3">
    <source>
        <dbReference type="Proteomes" id="UP000440732"/>
    </source>
</evidence>
<evidence type="ECO:0000313" key="2">
    <source>
        <dbReference type="EMBL" id="KAE9058967.1"/>
    </source>
</evidence>
<proteinExistence type="predicted"/>
<dbReference type="Proteomes" id="UP000488956">
    <property type="component" value="Unassembled WGS sequence"/>
</dbReference>
<dbReference type="Proteomes" id="UP000440732">
    <property type="component" value="Unassembled WGS sequence"/>
</dbReference>
<reference evidence="1 3" key="1">
    <citation type="submission" date="2018-08" db="EMBL/GenBank/DDBJ databases">
        <title>Genomic investigation of the strawberry pathogen Phytophthora fragariae indicates pathogenicity is determined by transcriptional variation in three key races.</title>
        <authorList>
            <person name="Adams T.M."/>
            <person name="Armitage A.D."/>
            <person name="Sobczyk M.K."/>
            <person name="Bates H.J."/>
            <person name="Dunwell J.M."/>
            <person name="Nellist C.F."/>
            <person name="Harrison R.J."/>
        </authorList>
    </citation>
    <scope>NUCLEOTIDE SEQUENCE [LARGE SCALE GENOMIC DNA]</scope>
    <source>
        <strain evidence="1 3">NOV-5</strain>
        <strain evidence="2 4">ONT-3</strain>
    </source>
</reference>
<sequence>MRVGSSLHYSDQAAHFNLRLLSVVSYVCKSKAHASPLWLPLRPGSWRTGRRAGSACRAFFSRRQCWHLLFFKVRASGPSCR</sequence>